<comment type="caution">
    <text evidence="2">The sequence shown here is derived from an EMBL/GenBank/DDBJ whole genome shotgun (WGS) entry which is preliminary data.</text>
</comment>
<evidence type="ECO:0000313" key="2">
    <source>
        <dbReference type="EMBL" id="KAG2387913.1"/>
    </source>
</evidence>
<dbReference type="GeneID" id="68093219"/>
<organism evidence="2 3">
    <name type="scientific">Naegleria lovaniensis</name>
    <name type="common">Amoeba</name>
    <dbReference type="NCBI Taxonomy" id="51637"/>
    <lineage>
        <taxon>Eukaryota</taxon>
        <taxon>Discoba</taxon>
        <taxon>Heterolobosea</taxon>
        <taxon>Tetramitia</taxon>
        <taxon>Eutetramitia</taxon>
        <taxon>Vahlkampfiidae</taxon>
        <taxon>Naegleria</taxon>
    </lineage>
</organism>
<name>A0AA88GYD9_NAELO</name>
<feature type="region of interest" description="Disordered" evidence="1">
    <location>
        <begin position="1"/>
        <end position="21"/>
    </location>
</feature>
<dbReference type="EMBL" id="PYSW02000011">
    <property type="protein sequence ID" value="KAG2387913.1"/>
    <property type="molecule type" value="Genomic_DNA"/>
</dbReference>
<dbReference type="InterPro" id="IPR009218">
    <property type="entry name" value="HD_phosphohydro"/>
</dbReference>
<accession>A0AA88GYD9</accession>
<evidence type="ECO:0008006" key="4">
    <source>
        <dbReference type="Google" id="ProtNLM"/>
    </source>
</evidence>
<dbReference type="PANTHER" id="PTHR21174">
    <property type="match status" value="1"/>
</dbReference>
<protein>
    <recommendedName>
        <fullName evidence="4">HD domain-containing protein</fullName>
    </recommendedName>
</protein>
<sequence>MFSLPPSFSSDPHAHQQQNTESPNFMTSMVEREWFDLCSQIGIREFSTISKWWQYIRNEYDQPNSRFYHTTTHLFHLLTQCRDLFEKDSRFGGSKLLSMTDFIIIRLAIFFHDVIYDSTRKDNEEASARVFMKFVNEAKPEMLRNEDVKRVGMFIECTANHLSHKDKKDQLLFAFLDFDLAVLAMNTPKEEIQFFKDILVEWRNKEEFLQSSYMKHYVENVRKEYGHLSDQEFAKGRSAFIRKMLENPDQLFYTSEAKEKLEKQALVNLNMELSLYTEQEEEEAMIASVPSNSE</sequence>
<reference evidence="2 3" key="1">
    <citation type="journal article" date="2018" name="BMC Genomics">
        <title>The genome of Naegleria lovaniensis, the basis for a comparative approach to unravel pathogenicity factors of the human pathogenic amoeba N. fowleri.</title>
        <authorList>
            <person name="Liechti N."/>
            <person name="Schurch N."/>
            <person name="Bruggmann R."/>
            <person name="Wittwer M."/>
        </authorList>
    </citation>
    <scope>NUCLEOTIDE SEQUENCE [LARGE SCALE GENOMIC DNA]</scope>
    <source>
        <strain evidence="2 3">ATCC 30569</strain>
    </source>
</reference>
<keyword evidence="3" id="KW-1185">Reference proteome</keyword>
<dbReference type="AlphaFoldDB" id="A0AA88GYD9"/>
<dbReference type="SUPFAM" id="SSF109604">
    <property type="entry name" value="HD-domain/PDEase-like"/>
    <property type="match status" value="1"/>
</dbReference>
<evidence type="ECO:0000256" key="1">
    <source>
        <dbReference type="SAM" id="MobiDB-lite"/>
    </source>
</evidence>
<dbReference type="PANTHER" id="PTHR21174:SF0">
    <property type="entry name" value="HD PHOSPHOHYDROLASE FAMILY PROTEIN-RELATED"/>
    <property type="match status" value="1"/>
</dbReference>
<dbReference type="Proteomes" id="UP000816034">
    <property type="component" value="Unassembled WGS sequence"/>
</dbReference>
<gene>
    <name evidence="2" type="ORF">C9374_000763</name>
</gene>
<proteinExistence type="predicted"/>
<evidence type="ECO:0000313" key="3">
    <source>
        <dbReference type="Proteomes" id="UP000816034"/>
    </source>
</evidence>
<dbReference type="RefSeq" id="XP_044551905.1">
    <property type="nucleotide sequence ID" value="XM_044697616.1"/>
</dbReference>